<dbReference type="AlphaFoldDB" id="A0A452SY62"/>
<evidence type="ECO:0000313" key="1">
    <source>
        <dbReference type="Ensembl" id="ENSUMAP00000000397"/>
    </source>
</evidence>
<proteinExistence type="predicted"/>
<name>A0A452SY62_URSMA</name>
<sequence length="85" mass="9397">MITLHSLWLPTTQGWYLRMPHLSPVSCRSQPLTGTLMPMAGSSTPSRMGKMGMEILPLMCPISCLSYLSPFWHSGRASVVTSGWD</sequence>
<accession>A0A452SY62</accession>
<organism evidence="1">
    <name type="scientific">Ursus maritimus</name>
    <name type="common">Polar bear</name>
    <name type="synonym">Thalarctos maritimus</name>
    <dbReference type="NCBI Taxonomy" id="29073"/>
    <lineage>
        <taxon>Eukaryota</taxon>
        <taxon>Metazoa</taxon>
        <taxon>Chordata</taxon>
        <taxon>Craniata</taxon>
        <taxon>Vertebrata</taxon>
        <taxon>Euteleostomi</taxon>
        <taxon>Mammalia</taxon>
        <taxon>Eutheria</taxon>
        <taxon>Laurasiatheria</taxon>
        <taxon>Carnivora</taxon>
        <taxon>Caniformia</taxon>
        <taxon>Ursidae</taxon>
        <taxon>Ursus</taxon>
    </lineage>
</organism>
<protein>
    <submittedName>
        <fullName evidence="1">Uncharacterized protein</fullName>
    </submittedName>
</protein>
<reference evidence="1" key="1">
    <citation type="submission" date="2019-03" db="UniProtKB">
        <authorList>
            <consortium name="Ensembl"/>
        </authorList>
    </citation>
    <scope>IDENTIFICATION</scope>
</reference>
<dbReference type="Ensembl" id="ENSUMAT00000000584.1">
    <property type="protein sequence ID" value="ENSUMAP00000000397.1"/>
    <property type="gene ID" value="ENSUMAG00000000521.1"/>
</dbReference>